<evidence type="ECO:0000256" key="4">
    <source>
        <dbReference type="ARBA" id="ARBA00022741"/>
    </source>
</evidence>
<dbReference type="InterPro" id="IPR045069">
    <property type="entry name" value="MATE_euk"/>
</dbReference>
<dbReference type="AlphaFoldDB" id="A0A164XXQ9"/>
<dbReference type="GO" id="GO:1990961">
    <property type="term" value="P:xenobiotic detoxification by transmembrane export across the plasma membrane"/>
    <property type="evidence" value="ECO:0007669"/>
    <property type="project" value="InterPro"/>
</dbReference>
<comment type="caution">
    <text evidence="8">The sequence shown here is derived from an EMBL/GenBank/DDBJ whole genome shotgun (WGS) entry which is preliminary data.</text>
</comment>
<dbReference type="GO" id="GO:0008878">
    <property type="term" value="F:glucose-1-phosphate adenylyltransferase activity"/>
    <property type="evidence" value="ECO:0007669"/>
    <property type="project" value="InterPro"/>
</dbReference>
<protein>
    <recommendedName>
        <fullName evidence="6">Protein DETOXIFICATION</fullName>
    </recommendedName>
    <alternativeName>
        <fullName evidence="6">Multidrug and toxic compound extrusion protein</fullName>
    </alternativeName>
</protein>
<dbReference type="Gene3D" id="3.90.550.10">
    <property type="entry name" value="Spore Coat Polysaccharide Biosynthesis Protein SpsA, Chain A"/>
    <property type="match status" value="1"/>
</dbReference>
<evidence type="ECO:0000313" key="8">
    <source>
        <dbReference type="EMBL" id="KZM93706.1"/>
    </source>
</evidence>
<dbReference type="InterPro" id="IPR029044">
    <property type="entry name" value="Nucleotide-diphossugar_trans"/>
</dbReference>
<sequence length="958" mass="105477">MEGSMNENLLRKVQTATDVEEKVTLKDRIWIETKKMWIVAGPAIFTRFSTAGVTVISLAFIGHIGSTELAAYALVSTVLLRFANGILVGMASALETLCGQSYGANQYDMLGVYLQRSWLILFLCSVALLPVFIFTTPILIALGQDEIIAEVAGTISLWLIPVIFSYAVSYTCQMFLQAQSKNMIIAYLALLSLATHVFLSWFLIVKYNFGLSGAMISTILAFWIPNIGQLVYLFGGWCPDTWKGFSMLAFKDLWPIIKLSLSSGVMLCLELWYSTILILLTGNMKNAEVAIDALSICLNINGWEMMIALGFLAAASVRVSNELGRGSSEAAKFAIWQIVLTSSAIGFLLFLFFLFFRGRLAYIFTESIDVAAAVADLSPLLACSILLNSIQPVLSGVAVGAGWQSTVAYVNIACYYLIGIPVGVVLGYVLDLQVKGVWIGMLFGTLIQTIALMIITCKTDWEKQVKRLSMSHSVYAVPVLQLSHPTGSFNIRSKLTCFHRKFSSKVSSNVPSTSFISSSHQPDYPASLSPPASQSVAAIVFGDASHSRLYPLTKRRSDGAIPIAGNYRLIDGVVSNCINSNITKIYALTQKNSTSLNSHISRAYSGACLANEGFVEMIAAYQSADDKDWFQGTADAVRRCLWVLEEYPVAEFLLLPGHHLYKMDYQKLIEAHRDNNADVTLAVSSSMRCRDPSYVNVRVGKENQVVEFIKCQGKPPIHSKLEESIMVIDDAHDTFPSMGIYVINRVVMIKLLREYFPKSNHFRSDVIPGAIALGLKVQAYKFDGYWEDMRSIESFYHANMESTKMTDMPYNFYDRDFPLYTLPRHLPPSIITDAAIKNSIIGDGCILSNCRIKNSILGMRTRVGDKAIIEDSVVMGSDIYQSVTDDREGTATSIPIGIGEGSHIRKAIVDKNSRIGKNVMIVNKDNVEEGGSEAKGYIITAGIVVILKGAVIEDGTVL</sequence>
<name>A0A164XXQ9_DAUCS</name>
<feature type="transmembrane region" description="Helical" evidence="6">
    <location>
        <begin position="118"/>
        <end position="141"/>
    </location>
</feature>
<evidence type="ECO:0000256" key="2">
    <source>
        <dbReference type="ARBA" id="ARBA00010443"/>
    </source>
</evidence>
<dbReference type="STRING" id="79200.A0A164XXQ9"/>
<dbReference type="EMBL" id="LNRQ01000005">
    <property type="protein sequence ID" value="KZM93706.1"/>
    <property type="molecule type" value="Genomic_DNA"/>
</dbReference>
<feature type="transmembrane region" description="Helical" evidence="6">
    <location>
        <begin position="256"/>
        <end position="280"/>
    </location>
</feature>
<dbReference type="GO" id="GO:0016020">
    <property type="term" value="C:membrane"/>
    <property type="evidence" value="ECO:0007669"/>
    <property type="project" value="InterPro"/>
</dbReference>
<dbReference type="CDD" id="cd04651">
    <property type="entry name" value="LbH_G1P_AT_C"/>
    <property type="match status" value="1"/>
</dbReference>
<proteinExistence type="inferred from homology"/>
<dbReference type="Gene3D" id="2.160.10.10">
    <property type="entry name" value="Hexapeptide repeat proteins"/>
    <property type="match status" value="1"/>
</dbReference>
<dbReference type="Pfam" id="PF25247">
    <property type="entry name" value="LbH_GLGC"/>
    <property type="match status" value="1"/>
</dbReference>
<feature type="transmembrane region" description="Helical" evidence="6">
    <location>
        <begin position="184"/>
        <end position="204"/>
    </location>
</feature>
<dbReference type="Pfam" id="PF00483">
    <property type="entry name" value="NTP_transferase"/>
    <property type="match status" value="1"/>
</dbReference>
<dbReference type="InterPro" id="IPR005836">
    <property type="entry name" value="ADP_Glu_pyroP_CS"/>
</dbReference>
<dbReference type="Pfam" id="PF01554">
    <property type="entry name" value="MatE"/>
    <property type="match status" value="2"/>
</dbReference>
<comment type="subunit">
    <text evidence="3">Heterotetramer.</text>
</comment>
<accession>A0A164XXQ9</accession>
<dbReference type="NCBIfam" id="TIGR00797">
    <property type="entry name" value="matE"/>
    <property type="match status" value="1"/>
</dbReference>
<dbReference type="InterPro" id="IPR011831">
    <property type="entry name" value="ADP-Glc_PPase"/>
</dbReference>
<feature type="domain" description="Nucleotidyl transferase" evidence="7">
    <location>
        <begin position="546"/>
        <end position="803"/>
    </location>
</feature>
<organism evidence="8">
    <name type="scientific">Daucus carota subsp. sativus</name>
    <name type="common">Carrot</name>
    <dbReference type="NCBI Taxonomy" id="79200"/>
    <lineage>
        <taxon>Eukaryota</taxon>
        <taxon>Viridiplantae</taxon>
        <taxon>Streptophyta</taxon>
        <taxon>Embryophyta</taxon>
        <taxon>Tracheophyta</taxon>
        <taxon>Spermatophyta</taxon>
        <taxon>Magnoliopsida</taxon>
        <taxon>eudicotyledons</taxon>
        <taxon>Gunneridae</taxon>
        <taxon>Pentapetalae</taxon>
        <taxon>asterids</taxon>
        <taxon>campanulids</taxon>
        <taxon>Apiales</taxon>
        <taxon>Apiaceae</taxon>
        <taxon>Apioideae</taxon>
        <taxon>Scandiceae</taxon>
        <taxon>Daucinae</taxon>
        <taxon>Daucus</taxon>
        <taxon>Daucus sect. Daucus</taxon>
    </lineage>
</organism>
<comment type="similarity">
    <text evidence="2">Belongs to the bacterial/plant glucose-1-phosphate adenylyltransferase family.</text>
</comment>
<reference evidence="8" key="1">
    <citation type="journal article" date="2016" name="Nat. Genet.">
        <title>A high-quality carrot genome assembly provides new insights into carotenoid accumulation and asterid genome evolution.</title>
        <authorList>
            <person name="Iorizzo M."/>
            <person name="Ellison S."/>
            <person name="Senalik D."/>
            <person name="Zeng P."/>
            <person name="Satapoomin P."/>
            <person name="Huang J."/>
            <person name="Bowman M."/>
            <person name="Iovene M."/>
            <person name="Sanseverino W."/>
            <person name="Cavagnaro P."/>
            <person name="Yildiz M."/>
            <person name="Macko-Podgorni A."/>
            <person name="Moranska E."/>
            <person name="Grzebelus E."/>
            <person name="Grzebelus D."/>
            <person name="Ashrafi H."/>
            <person name="Zheng Z."/>
            <person name="Cheng S."/>
            <person name="Spooner D."/>
            <person name="Van Deynze A."/>
            <person name="Simon P."/>
        </authorList>
    </citation>
    <scope>NUCLEOTIDE SEQUENCE [LARGE SCALE GENOMIC DNA]</scope>
    <source>
        <tissue evidence="8">Leaf</tissue>
    </source>
</reference>
<evidence type="ECO:0000256" key="3">
    <source>
        <dbReference type="ARBA" id="ARBA00011680"/>
    </source>
</evidence>
<dbReference type="PANTHER" id="PTHR43523">
    <property type="entry name" value="GLUCOSE-1-PHOSPHATE ADENYLYLTRANSFERASE-RELATED"/>
    <property type="match status" value="1"/>
</dbReference>
<dbReference type="InterPro" id="IPR002528">
    <property type="entry name" value="MATE_fam"/>
</dbReference>
<dbReference type="GO" id="GO:0015297">
    <property type="term" value="F:antiporter activity"/>
    <property type="evidence" value="ECO:0007669"/>
    <property type="project" value="InterPro"/>
</dbReference>
<feature type="transmembrane region" description="Helical" evidence="6">
    <location>
        <begin position="147"/>
        <end position="172"/>
    </location>
</feature>
<feature type="transmembrane region" description="Helical" evidence="6">
    <location>
        <begin position="36"/>
        <end position="64"/>
    </location>
</feature>
<keyword evidence="6" id="KW-1133">Transmembrane helix</keyword>
<gene>
    <name evidence="8" type="ORF">DCAR_016951</name>
</gene>
<dbReference type="PANTHER" id="PTHR43523:SF17">
    <property type="entry name" value="INACTIVE GLUCOSE-1-PHOSPHATE ADENYLYLTRANSFERASE SMALL SUBUNIT 2, CHLOROPLASTIC"/>
    <property type="match status" value="1"/>
</dbReference>
<dbReference type="Gramene" id="KZM93706">
    <property type="protein sequence ID" value="KZM93706"/>
    <property type="gene ID" value="DCAR_016951"/>
</dbReference>
<feature type="transmembrane region" description="Helical" evidence="6">
    <location>
        <begin position="368"/>
        <end position="387"/>
    </location>
</feature>
<feature type="transmembrane region" description="Helical" evidence="6">
    <location>
        <begin position="333"/>
        <end position="356"/>
    </location>
</feature>
<dbReference type="InterPro" id="IPR011004">
    <property type="entry name" value="Trimer_LpxA-like_sf"/>
</dbReference>
<evidence type="ECO:0000256" key="5">
    <source>
        <dbReference type="ARBA" id="ARBA00022840"/>
    </source>
</evidence>
<feature type="transmembrane region" description="Helical" evidence="6">
    <location>
        <begin position="210"/>
        <end position="235"/>
    </location>
</feature>
<comment type="similarity">
    <text evidence="1 6">Belongs to the multi antimicrobial extrusion (MATE) (TC 2.A.66.1) family.</text>
</comment>
<dbReference type="PROSITE" id="PS00809">
    <property type="entry name" value="ADP_GLC_PYROPHOSPH_2"/>
    <property type="match status" value="1"/>
</dbReference>
<feature type="transmembrane region" description="Helical" evidence="6">
    <location>
        <begin position="436"/>
        <end position="457"/>
    </location>
</feature>
<keyword evidence="5" id="KW-0067">ATP-binding</keyword>
<keyword evidence="6" id="KW-0812">Transmembrane</keyword>
<keyword evidence="6" id="KW-0472">Membrane</keyword>
<dbReference type="SUPFAM" id="SSF53448">
    <property type="entry name" value="Nucleotide-diphospho-sugar transferases"/>
    <property type="match status" value="1"/>
</dbReference>
<feature type="transmembrane region" description="Helical" evidence="6">
    <location>
        <begin position="300"/>
        <end position="321"/>
    </location>
</feature>
<dbReference type="CDD" id="cd13132">
    <property type="entry name" value="MATE_eukaryotic"/>
    <property type="match status" value="1"/>
</dbReference>
<dbReference type="InterPro" id="IPR005835">
    <property type="entry name" value="NTP_transferase_dom"/>
</dbReference>
<dbReference type="SUPFAM" id="SSF51161">
    <property type="entry name" value="Trimeric LpxA-like enzymes"/>
    <property type="match status" value="1"/>
</dbReference>
<feature type="transmembrane region" description="Helical" evidence="6">
    <location>
        <begin position="408"/>
        <end position="430"/>
    </location>
</feature>
<keyword evidence="4" id="KW-0547">Nucleotide-binding</keyword>
<evidence type="ECO:0000256" key="1">
    <source>
        <dbReference type="ARBA" id="ARBA00010199"/>
    </source>
</evidence>
<dbReference type="CDD" id="cd02508">
    <property type="entry name" value="ADP_Glucose_PP"/>
    <property type="match status" value="1"/>
</dbReference>
<evidence type="ECO:0000259" key="7">
    <source>
        <dbReference type="Pfam" id="PF00483"/>
    </source>
</evidence>
<dbReference type="GO" id="GO:0005524">
    <property type="term" value="F:ATP binding"/>
    <property type="evidence" value="ECO:0007669"/>
    <property type="project" value="UniProtKB-KW"/>
</dbReference>
<dbReference type="GO" id="GO:0042910">
    <property type="term" value="F:xenobiotic transmembrane transporter activity"/>
    <property type="evidence" value="ECO:0007669"/>
    <property type="project" value="InterPro"/>
</dbReference>
<feature type="transmembrane region" description="Helical" evidence="6">
    <location>
        <begin position="70"/>
        <end position="97"/>
    </location>
</feature>
<dbReference type="GO" id="GO:0005978">
    <property type="term" value="P:glycogen biosynthetic process"/>
    <property type="evidence" value="ECO:0007669"/>
    <property type="project" value="InterPro"/>
</dbReference>
<evidence type="ECO:0000256" key="6">
    <source>
        <dbReference type="RuleBase" id="RU004914"/>
    </source>
</evidence>